<feature type="non-terminal residue" evidence="1">
    <location>
        <position position="1"/>
    </location>
</feature>
<evidence type="ECO:0000313" key="1">
    <source>
        <dbReference type="EMBL" id="KAG0148876.1"/>
    </source>
</evidence>
<protein>
    <submittedName>
        <fullName evidence="1">Uncharacterized protein</fullName>
    </submittedName>
</protein>
<dbReference type="EMBL" id="MU167232">
    <property type="protein sequence ID" value="KAG0148876.1"/>
    <property type="molecule type" value="Genomic_DNA"/>
</dbReference>
<evidence type="ECO:0000313" key="2">
    <source>
        <dbReference type="Proteomes" id="UP000886653"/>
    </source>
</evidence>
<feature type="non-terminal residue" evidence="1">
    <location>
        <position position="69"/>
    </location>
</feature>
<comment type="caution">
    <text evidence="1">The sequence shown here is derived from an EMBL/GenBank/DDBJ whole genome shotgun (WGS) entry which is preliminary data.</text>
</comment>
<reference evidence="1" key="1">
    <citation type="submission" date="2013-11" db="EMBL/GenBank/DDBJ databases">
        <title>Genome sequence of the fusiform rust pathogen reveals effectors for host alternation and coevolution with pine.</title>
        <authorList>
            <consortium name="DOE Joint Genome Institute"/>
            <person name="Smith K."/>
            <person name="Pendleton A."/>
            <person name="Kubisiak T."/>
            <person name="Anderson C."/>
            <person name="Salamov A."/>
            <person name="Aerts A."/>
            <person name="Riley R."/>
            <person name="Clum A."/>
            <person name="Lindquist E."/>
            <person name="Ence D."/>
            <person name="Campbell M."/>
            <person name="Kronenberg Z."/>
            <person name="Feau N."/>
            <person name="Dhillon B."/>
            <person name="Hamelin R."/>
            <person name="Burleigh J."/>
            <person name="Smith J."/>
            <person name="Yandell M."/>
            <person name="Nelson C."/>
            <person name="Grigoriev I."/>
            <person name="Davis J."/>
        </authorList>
    </citation>
    <scope>NUCLEOTIDE SEQUENCE</scope>
    <source>
        <strain evidence="1">G11</strain>
    </source>
</reference>
<gene>
    <name evidence="1" type="ORF">CROQUDRAFT_29796</name>
</gene>
<name>A0A9P6NSR9_9BASI</name>
<organism evidence="1 2">
    <name type="scientific">Cronartium quercuum f. sp. fusiforme G11</name>
    <dbReference type="NCBI Taxonomy" id="708437"/>
    <lineage>
        <taxon>Eukaryota</taxon>
        <taxon>Fungi</taxon>
        <taxon>Dikarya</taxon>
        <taxon>Basidiomycota</taxon>
        <taxon>Pucciniomycotina</taxon>
        <taxon>Pucciniomycetes</taxon>
        <taxon>Pucciniales</taxon>
        <taxon>Coleosporiaceae</taxon>
        <taxon>Cronartium</taxon>
    </lineage>
</organism>
<accession>A0A9P6NSR9</accession>
<sequence>LSTLFCICSKCIKSEHTDASGNQWTVYNAGSDETHRHHMKRMCAEPKDFSILEPLSEDFCTKACIKDAD</sequence>
<keyword evidence="2" id="KW-1185">Reference proteome</keyword>
<dbReference type="Proteomes" id="UP000886653">
    <property type="component" value="Unassembled WGS sequence"/>
</dbReference>
<dbReference type="AlphaFoldDB" id="A0A9P6NSR9"/>
<proteinExistence type="predicted"/>